<dbReference type="PRINTS" id="PR00080">
    <property type="entry name" value="SDRFAMILY"/>
</dbReference>
<keyword evidence="2" id="KW-0560">Oxidoreductase</keyword>
<evidence type="ECO:0000256" key="2">
    <source>
        <dbReference type="ARBA" id="ARBA00023002"/>
    </source>
</evidence>
<dbReference type="PANTHER" id="PTHR24321">
    <property type="entry name" value="DEHYDROGENASES, SHORT CHAIN"/>
    <property type="match status" value="1"/>
</dbReference>
<evidence type="ECO:0000313" key="5">
    <source>
        <dbReference type="Proteomes" id="UP000054558"/>
    </source>
</evidence>
<gene>
    <name evidence="4" type="ORF">KFL_000060230</name>
</gene>
<dbReference type="Pfam" id="PF13561">
    <property type="entry name" value="adh_short_C2"/>
    <property type="match status" value="1"/>
</dbReference>
<protein>
    <submittedName>
        <fullName evidence="4">Uncharacterized protein</fullName>
    </submittedName>
</protein>
<dbReference type="OMA" id="TAGPCII"/>
<name>A0A0U9HI80_KLENI</name>
<comment type="similarity">
    <text evidence="1">Belongs to the short-chain dehydrogenases/reductases (SDR) family.</text>
</comment>
<dbReference type="Proteomes" id="UP000054558">
    <property type="component" value="Unassembled WGS sequence"/>
</dbReference>
<dbReference type="EMBL" id="DF236955">
    <property type="protein sequence ID" value="GAQ77958.1"/>
    <property type="molecule type" value="Genomic_DNA"/>
</dbReference>
<organism evidence="4 5">
    <name type="scientific">Klebsormidium nitens</name>
    <name type="common">Green alga</name>
    <name type="synonym">Ulothrix nitens</name>
    <dbReference type="NCBI Taxonomy" id="105231"/>
    <lineage>
        <taxon>Eukaryota</taxon>
        <taxon>Viridiplantae</taxon>
        <taxon>Streptophyta</taxon>
        <taxon>Klebsormidiophyceae</taxon>
        <taxon>Klebsormidiales</taxon>
        <taxon>Klebsormidiaceae</taxon>
        <taxon>Klebsormidium</taxon>
    </lineage>
</organism>
<evidence type="ECO:0000313" key="4">
    <source>
        <dbReference type="EMBL" id="GAQ77958.1"/>
    </source>
</evidence>
<sequence length="277" mass="29405">MAVAVGKSGVGRNALITGVANKAGIGQTLVKAFLAEGYRVFGTDIRLLDPLEGLLNGPEVAGPSGRQPESSPNHREAFHFKQADITRLEEVKSMVQAAAQFLGGRIHVVINNAGRVDPHIAEGSDVIQEFASFINTNLVGAFNVTAHALEHMPVGQSSVIHMSSVRALQSEPHTEGYAAAKAGLLGLTHAQAMSLAGKVRVNAVLPGWIDTDPRDDPSSYHPDRTKEEHAIQPVGRVGLPADIAHMCIFLSDESKAGFITGQDFVVDGGVTKMLCYD</sequence>
<feature type="compositionally biased region" description="Basic and acidic residues" evidence="3">
    <location>
        <begin position="211"/>
        <end position="230"/>
    </location>
</feature>
<dbReference type="AlphaFoldDB" id="A0A0U9HI80"/>
<dbReference type="PROSITE" id="PS00061">
    <property type="entry name" value="ADH_SHORT"/>
    <property type="match status" value="1"/>
</dbReference>
<evidence type="ECO:0000256" key="3">
    <source>
        <dbReference type="SAM" id="MobiDB-lite"/>
    </source>
</evidence>
<dbReference type="PANTHER" id="PTHR24321:SF8">
    <property type="entry name" value="ESTRADIOL 17-BETA-DEHYDROGENASE 8-RELATED"/>
    <property type="match status" value="1"/>
</dbReference>
<feature type="region of interest" description="Disordered" evidence="3">
    <location>
        <begin position="210"/>
        <end position="230"/>
    </location>
</feature>
<evidence type="ECO:0000256" key="1">
    <source>
        <dbReference type="ARBA" id="ARBA00006484"/>
    </source>
</evidence>
<accession>A0A0U9HI80</accession>
<reference evidence="4 5" key="1">
    <citation type="journal article" date="2014" name="Nat. Commun.">
        <title>Klebsormidium flaccidum genome reveals primary factors for plant terrestrial adaptation.</title>
        <authorList>
            <person name="Hori K."/>
            <person name="Maruyama F."/>
            <person name="Fujisawa T."/>
            <person name="Togashi T."/>
            <person name="Yamamoto N."/>
            <person name="Seo M."/>
            <person name="Sato S."/>
            <person name="Yamada T."/>
            <person name="Mori H."/>
            <person name="Tajima N."/>
            <person name="Moriyama T."/>
            <person name="Ikeuchi M."/>
            <person name="Watanabe M."/>
            <person name="Wada H."/>
            <person name="Kobayashi K."/>
            <person name="Saito M."/>
            <person name="Masuda T."/>
            <person name="Sasaki-Sekimoto Y."/>
            <person name="Mashiguchi K."/>
            <person name="Awai K."/>
            <person name="Shimojima M."/>
            <person name="Masuda S."/>
            <person name="Iwai M."/>
            <person name="Nobusawa T."/>
            <person name="Narise T."/>
            <person name="Kondo S."/>
            <person name="Saito H."/>
            <person name="Sato R."/>
            <person name="Murakawa M."/>
            <person name="Ihara Y."/>
            <person name="Oshima-Yamada Y."/>
            <person name="Ohtaka K."/>
            <person name="Satoh M."/>
            <person name="Sonobe K."/>
            <person name="Ishii M."/>
            <person name="Ohtani R."/>
            <person name="Kanamori-Sato M."/>
            <person name="Honoki R."/>
            <person name="Miyazaki D."/>
            <person name="Mochizuki H."/>
            <person name="Umetsu J."/>
            <person name="Higashi K."/>
            <person name="Shibata D."/>
            <person name="Kamiya Y."/>
            <person name="Sato N."/>
            <person name="Nakamura Y."/>
            <person name="Tabata S."/>
            <person name="Ida S."/>
            <person name="Kurokawa K."/>
            <person name="Ohta H."/>
        </authorList>
    </citation>
    <scope>NUCLEOTIDE SEQUENCE [LARGE SCALE GENOMIC DNA]</scope>
    <source>
        <strain evidence="4 5">NIES-2285</strain>
    </source>
</reference>
<dbReference type="InterPro" id="IPR020904">
    <property type="entry name" value="Sc_DH/Rdtase_CS"/>
</dbReference>
<keyword evidence="5" id="KW-1185">Reference proteome</keyword>
<dbReference type="OrthoDB" id="1669814at2759"/>
<dbReference type="GO" id="GO:0016491">
    <property type="term" value="F:oxidoreductase activity"/>
    <property type="evidence" value="ECO:0007669"/>
    <property type="project" value="UniProtKB-KW"/>
</dbReference>
<dbReference type="InterPro" id="IPR036291">
    <property type="entry name" value="NAD(P)-bd_dom_sf"/>
</dbReference>
<dbReference type="CDD" id="cd05233">
    <property type="entry name" value="SDR_c"/>
    <property type="match status" value="1"/>
</dbReference>
<dbReference type="SUPFAM" id="SSF51735">
    <property type="entry name" value="NAD(P)-binding Rossmann-fold domains"/>
    <property type="match status" value="1"/>
</dbReference>
<proteinExistence type="inferred from homology"/>
<dbReference type="InterPro" id="IPR002347">
    <property type="entry name" value="SDR_fam"/>
</dbReference>
<dbReference type="PRINTS" id="PR00081">
    <property type="entry name" value="GDHRDH"/>
</dbReference>
<dbReference type="STRING" id="105231.A0A0U9HI80"/>
<dbReference type="Gene3D" id="3.40.50.720">
    <property type="entry name" value="NAD(P)-binding Rossmann-like Domain"/>
    <property type="match status" value="1"/>
</dbReference>